<feature type="domain" description="Membrane anchor Opy2 N-terminal" evidence="3">
    <location>
        <begin position="19"/>
        <end position="56"/>
    </location>
</feature>
<proteinExistence type="predicted"/>
<dbReference type="InterPro" id="IPR018571">
    <property type="entry name" value="Membrane_anchor_Opy2_N"/>
</dbReference>
<evidence type="ECO:0000256" key="2">
    <source>
        <dbReference type="SAM" id="Phobius"/>
    </source>
</evidence>
<name>A0A6A5WYU1_9PLEO</name>
<evidence type="ECO:0000259" key="3">
    <source>
        <dbReference type="Pfam" id="PF09463"/>
    </source>
</evidence>
<feature type="compositionally biased region" description="Polar residues" evidence="1">
    <location>
        <begin position="402"/>
        <end position="433"/>
    </location>
</feature>
<dbReference type="AlphaFoldDB" id="A0A6A5WYU1"/>
<keyword evidence="2" id="KW-0812">Transmembrane</keyword>
<evidence type="ECO:0000313" key="4">
    <source>
        <dbReference type="EMBL" id="KAF2005949.1"/>
    </source>
</evidence>
<feature type="compositionally biased region" description="Acidic residues" evidence="1">
    <location>
        <begin position="384"/>
        <end position="393"/>
    </location>
</feature>
<feature type="region of interest" description="Disordered" evidence="1">
    <location>
        <begin position="270"/>
        <end position="482"/>
    </location>
</feature>
<organism evidence="4 5">
    <name type="scientific">Amniculicola lignicola CBS 123094</name>
    <dbReference type="NCBI Taxonomy" id="1392246"/>
    <lineage>
        <taxon>Eukaryota</taxon>
        <taxon>Fungi</taxon>
        <taxon>Dikarya</taxon>
        <taxon>Ascomycota</taxon>
        <taxon>Pezizomycotina</taxon>
        <taxon>Dothideomycetes</taxon>
        <taxon>Pleosporomycetidae</taxon>
        <taxon>Pleosporales</taxon>
        <taxon>Amniculicolaceae</taxon>
        <taxon>Amniculicola</taxon>
    </lineage>
</organism>
<accession>A0A6A5WYU1</accession>
<evidence type="ECO:0000256" key="1">
    <source>
        <dbReference type="SAM" id="MobiDB-lite"/>
    </source>
</evidence>
<keyword evidence="5" id="KW-1185">Reference proteome</keyword>
<dbReference type="OrthoDB" id="2402916at2759"/>
<feature type="transmembrane region" description="Helical" evidence="2">
    <location>
        <begin position="76"/>
        <end position="98"/>
    </location>
</feature>
<feature type="compositionally biased region" description="Polar residues" evidence="1">
    <location>
        <begin position="335"/>
        <end position="352"/>
    </location>
</feature>
<sequence>MSQSSQYVENVLRTIFRRCVECDDTSVLSCSEKNCKADEICVQTPVSCDVCPHVNCVPASADPTSNISNVKKGPNVGAIAGGVIGGVVVVAIITFVVWKYCLKGRRRQIDEGEWQEVDMVAQEKVDHDFASRRSTRASTHTVASMASSVLTRASNIIQIAYIPGVTNRSGPGSPDFLVPPVPPIPAMSPSSGLSSPYADSDQFFVPQFRDSMASSTTGGRSSYARTSIAPSLARGSVASTMYRQNAIVSPLPAQTIVRGKAAVVSVKSSLTNSPADSPGFETPPVPQIDPKHAHPIRIQMPGMSTSSTLSPQNSIRSTATLGPVRALNITKKKSATSTPERSAPGTSGSDTTLVEPVRPITEVSVSSTDDGMTHARARRAAGVDDSDSESDDDDHSRARRSLLSNNTRNSELTDISDTPSSVQSPFADNSTADRPSMPQRHVSNSSGLRAPMTPIYEESSKRASRSSGRTQSPFTDDNRSDL</sequence>
<evidence type="ECO:0000313" key="5">
    <source>
        <dbReference type="Proteomes" id="UP000799779"/>
    </source>
</evidence>
<dbReference type="Pfam" id="PF09463">
    <property type="entry name" value="Opy2"/>
    <property type="match status" value="1"/>
</dbReference>
<dbReference type="Proteomes" id="UP000799779">
    <property type="component" value="Unassembled WGS sequence"/>
</dbReference>
<feature type="compositionally biased region" description="Polar residues" evidence="1">
    <location>
        <begin position="302"/>
        <end position="320"/>
    </location>
</feature>
<gene>
    <name evidence="4" type="ORF">P154DRAFT_542452</name>
</gene>
<keyword evidence="2" id="KW-1133">Transmembrane helix</keyword>
<keyword evidence="2" id="KW-0472">Membrane</keyword>
<reference evidence="4" key="1">
    <citation type="journal article" date="2020" name="Stud. Mycol.">
        <title>101 Dothideomycetes genomes: a test case for predicting lifestyles and emergence of pathogens.</title>
        <authorList>
            <person name="Haridas S."/>
            <person name="Albert R."/>
            <person name="Binder M."/>
            <person name="Bloem J."/>
            <person name="Labutti K."/>
            <person name="Salamov A."/>
            <person name="Andreopoulos B."/>
            <person name="Baker S."/>
            <person name="Barry K."/>
            <person name="Bills G."/>
            <person name="Bluhm B."/>
            <person name="Cannon C."/>
            <person name="Castanera R."/>
            <person name="Culley D."/>
            <person name="Daum C."/>
            <person name="Ezra D."/>
            <person name="Gonzalez J."/>
            <person name="Henrissat B."/>
            <person name="Kuo A."/>
            <person name="Liang C."/>
            <person name="Lipzen A."/>
            <person name="Lutzoni F."/>
            <person name="Magnuson J."/>
            <person name="Mondo S."/>
            <person name="Nolan M."/>
            <person name="Ohm R."/>
            <person name="Pangilinan J."/>
            <person name="Park H.-J."/>
            <person name="Ramirez L."/>
            <person name="Alfaro M."/>
            <person name="Sun H."/>
            <person name="Tritt A."/>
            <person name="Yoshinaga Y."/>
            <person name="Zwiers L.-H."/>
            <person name="Turgeon B."/>
            <person name="Goodwin S."/>
            <person name="Spatafora J."/>
            <person name="Crous P."/>
            <person name="Grigoriev I."/>
        </authorList>
    </citation>
    <scope>NUCLEOTIDE SEQUENCE</scope>
    <source>
        <strain evidence="4">CBS 123094</strain>
    </source>
</reference>
<dbReference type="EMBL" id="ML977561">
    <property type="protein sequence ID" value="KAF2005949.1"/>
    <property type="molecule type" value="Genomic_DNA"/>
</dbReference>
<feature type="compositionally biased region" description="Polar residues" evidence="1">
    <location>
        <begin position="465"/>
        <end position="475"/>
    </location>
</feature>
<protein>
    <recommendedName>
        <fullName evidence="3">Membrane anchor Opy2 N-terminal domain-containing protein</fullName>
    </recommendedName>
</protein>